<dbReference type="CDD" id="cd07016">
    <property type="entry name" value="S14_ClpP_1"/>
    <property type="match status" value="1"/>
</dbReference>
<name>A0A6M2YSU1_9CAUD</name>
<dbReference type="EMBL" id="MN103533">
    <property type="protein sequence ID" value="QEA10772.1"/>
    <property type="molecule type" value="Genomic_DNA"/>
</dbReference>
<dbReference type="Gene3D" id="3.90.226.10">
    <property type="entry name" value="2-enoyl-CoA Hydratase, Chain A, domain 1"/>
    <property type="match status" value="1"/>
</dbReference>
<keyword evidence="2" id="KW-0963">Cytoplasm</keyword>
<dbReference type="RefSeq" id="YP_010050705.1">
    <property type="nucleotide sequence ID" value="NC_054433.1"/>
</dbReference>
<dbReference type="Pfam" id="PF00574">
    <property type="entry name" value="CLP_protease"/>
    <property type="match status" value="1"/>
</dbReference>
<dbReference type="GO" id="GO:0004176">
    <property type="term" value="F:ATP-dependent peptidase activity"/>
    <property type="evidence" value="ECO:0007669"/>
    <property type="project" value="InterPro"/>
</dbReference>
<dbReference type="PRINTS" id="PR00127">
    <property type="entry name" value="CLPPROTEASEP"/>
</dbReference>
<evidence type="ECO:0000256" key="2">
    <source>
        <dbReference type="ARBA" id="ARBA00022490"/>
    </source>
</evidence>
<proteinExistence type="inferred from homology"/>
<reference evidence="5 6" key="1">
    <citation type="journal article" date="2020" name="PLoS ONE">
        <title>Weirdo19ES is a novel singleton mycobacteriophage that selects for glycolipid deficient phage-resistant M. smegmatis mutants.</title>
        <authorList>
            <person name="Suarez C.A."/>
            <person name="Franceschelli J.J."/>
            <person name="Tasselli S.E."/>
            <person name="Morbidoni H.R."/>
        </authorList>
    </citation>
    <scope>NUCLEOTIDE SEQUENCE [LARGE SCALE GENOMIC DNA]</scope>
</reference>
<dbReference type="PANTHER" id="PTHR10381">
    <property type="entry name" value="ATP-DEPENDENT CLP PROTEASE PROTEOLYTIC SUBUNIT"/>
    <property type="match status" value="1"/>
</dbReference>
<keyword evidence="6" id="KW-1185">Reference proteome</keyword>
<keyword evidence="3" id="KW-0378">Hydrolase</keyword>
<dbReference type="GO" id="GO:0006515">
    <property type="term" value="P:protein quality control for misfolded or incompletely synthesized proteins"/>
    <property type="evidence" value="ECO:0007669"/>
    <property type="project" value="TreeGrafter"/>
</dbReference>
<dbReference type="GO" id="GO:0004252">
    <property type="term" value="F:serine-type endopeptidase activity"/>
    <property type="evidence" value="ECO:0007669"/>
    <property type="project" value="InterPro"/>
</dbReference>
<evidence type="ECO:0000256" key="4">
    <source>
        <dbReference type="SAM" id="MobiDB-lite"/>
    </source>
</evidence>
<dbReference type="Pfam" id="PF10123">
    <property type="entry name" value="Mu-like_Pro"/>
    <property type="match status" value="1"/>
</dbReference>
<dbReference type="InterPro" id="IPR012106">
    <property type="entry name" value="Phage_Mu_Gp1"/>
</dbReference>
<dbReference type="PANTHER" id="PTHR10381:SF70">
    <property type="entry name" value="ATP-DEPENDENT CLP PROTEASE PROTEOLYTIC SUBUNIT"/>
    <property type="match status" value="1"/>
</dbReference>
<evidence type="ECO:0000256" key="1">
    <source>
        <dbReference type="ARBA" id="ARBA00007039"/>
    </source>
</evidence>
<evidence type="ECO:0000313" key="6">
    <source>
        <dbReference type="Proteomes" id="UP000501191"/>
    </source>
</evidence>
<keyword evidence="5" id="KW-0645">Protease</keyword>
<dbReference type="InterPro" id="IPR029045">
    <property type="entry name" value="ClpP/crotonase-like_dom_sf"/>
</dbReference>
<evidence type="ECO:0000313" key="5">
    <source>
        <dbReference type="EMBL" id="QEA10772.1"/>
    </source>
</evidence>
<accession>A0A6M2YSU1</accession>
<dbReference type="NCBIfam" id="NF045542">
    <property type="entry name" value="Clp_rel_HeadMat"/>
    <property type="match status" value="1"/>
</dbReference>
<dbReference type="GeneID" id="63911440"/>
<feature type="region of interest" description="Disordered" evidence="4">
    <location>
        <begin position="389"/>
        <end position="414"/>
    </location>
</feature>
<dbReference type="GO" id="GO:0051117">
    <property type="term" value="F:ATPase binding"/>
    <property type="evidence" value="ECO:0007669"/>
    <property type="project" value="TreeGrafter"/>
</dbReference>
<dbReference type="KEGG" id="vg:63911440"/>
<comment type="similarity">
    <text evidence="1">Belongs to the peptidase S14 family.</text>
</comment>
<sequence>MRDPNRQWFKFTPAAKADDDSKRATLHIYDVIGADVFFGGVDVNEAVALIEGLDKDAELVVRVNSPGGAAWDGLALANAILRHPGKTTTHVDGLAASAASLVALAGDEVIVSKYGQMMLHNARGGLYGTAEELADAAKQLNKLNGSMAAFYADRAGGEVADWARAMRRETWYDADEAHEAGLATAVDESGKREEIEAAATASITRAAATFRFAGRPNAPAPTARVEDGPSGPEQEEAPVATSKAILDALGLPEDATDEDVLAKIETDKAGTADDDTGTKAGDADKADKVDEGEVAELAAKAAALGLTVIDPGTVAEMQRNSSLGAKAHAAMETQRITAAVDAAIGLGKIPPARKEHFVALMRADEVGTTQLLAGIPAETAVPMTELGHSLDPRAQAGGDGDPTDDPRFKAWSVG</sequence>
<dbReference type="Proteomes" id="UP000501191">
    <property type="component" value="Segment"/>
</dbReference>
<protein>
    <submittedName>
        <fullName evidence="5">Capsid maturation protease</fullName>
    </submittedName>
</protein>
<feature type="region of interest" description="Disordered" evidence="4">
    <location>
        <begin position="265"/>
        <end position="284"/>
    </location>
</feature>
<feature type="region of interest" description="Disordered" evidence="4">
    <location>
        <begin position="213"/>
        <end position="237"/>
    </location>
</feature>
<dbReference type="GO" id="GO:0009368">
    <property type="term" value="C:endopeptidase Clp complex"/>
    <property type="evidence" value="ECO:0007669"/>
    <property type="project" value="TreeGrafter"/>
</dbReference>
<dbReference type="InterPro" id="IPR001907">
    <property type="entry name" value="ClpP"/>
</dbReference>
<organism evidence="5 6">
    <name type="scientific">Mycobacterium phage Weirdo19</name>
    <dbReference type="NCBI Taxonomy" id="2601610"/>
    <lineage>
        <taxon>Viruses</taxon>
        <taxon>Duplodnaviria</taxon>
        <taxon>Heunggongvirae</taxon>
        <taxon>Uroviricota</taxon>
        <taxon>Caudoviricetes</taxon>
        <taxon>Rosariovirus</taxon>
        <taxon>Rosariovirus Weirdo19ES</taxon>
    </lineage>
</organism>
<evidence type="ECO:0000256" key="3">
    <source>
        <dbReference type="ARBA" id="ARBA00022801"/>
    </source>
</evidence>
<dbReference type="InterPro" id="IPR023562">
    <property type="entry name" value="ClpP/TepA"/>
</dbReference>
<dbReference type="SUPFAM" id="SSF52096">
    <property type="entry name" value="ClpP/crotonase"/>
    <property type="match status" value="1"/>
</dbReference>